<comment type="catalytic activity">
    <reaction evidence="7">
        <text>glyoxylate + L-alanine = glycine + pyruvate</text>
        <dbReference type="Rhea" id="RHEA:24248"/>
        <dbReference type="ChEBI" id="CHEBI:15361"/>
        <dbReference type="ChEBI" id="CHEBI:36655"/>
        <dbReference type="ChEBI" id="CHEBI:57305"/>
        <dbReference type="ChEBI" id="CHEBI:57972"/>
        <dbReference type="EC" id="2.6.1.44"/>
    </reaction>
</comment>
<dbReference type="GO" id="GO:0019700">
    <property type="term" value="P:organic phosphonate catabolic process"/>
    <property type="evidence" value="ECO:0007669"/>
    <property type="project" value="InterPro"/>
</dbReference>
<dbReference type="InterPro" id="IPR012703">
    <property type="entry name" value="NH2EtPonate_pyrv_transaminase"/>
</dbReference>
<sequence>MSRIMDSSPEGRQKKLFTPGPLSCTMAVKQAMLHDYGSRDAEFIDIVKDVRQRLLDIAGASPVEWSIVPLQGSGTYCVEAAIHTAVPRDKDARVLVLSNGAYGRRLAQICAAADLSHDVLEFGEAQPYDLAKVERQLSSRAYACVAAVHCETSCGLLNPVEALASSLRARQPGAAFVVDAMSSFGALPVRLDRVHFLVASANKCVQGVPGFGFVLARTQRLAQCAGNARTLSLDLAAQHDEMERSGQFRFTPPTHALLAAQQALRELEAEGGPAARRRRYEHNASLLVAGARELGLRPLLPADALCPVITAFLYPRHARFAFADFYQRLSALGQVIYPGKITSVECFRIGCIGDLYPNDVKHLLKCIGQVLEDMGVPIPVP</sequence>
<dbReference type="InterPro" id="IPR000192">
    <property type="entry name" value="Aminotrans_V_dom"/>
</dbReference>
<dbReference type="InterPro" id="IPR015421">
    <property type="entry name" value="PyrdxlP-dep_Trfase_major"/>
</dbReference>
<reference evidence="11 12" key="1">
    <citation type="submission" date="2024-03" db="EMBL/GenBank/DDBJ databases">
        <title>The genome assembly and annotation of the cricket Gryllus longicercus Weissman &amp; Gray.</title>
        <authorList>
            <person name="Szrajer S."/>
            <person name="Gray D."/>
            <person name="Ylla G."/>
        </authorList>
    </citation>
    <scope>NUCLEOTIDE SEQUENCE [LARGE SCALE GENOMIC DNA]</scope>
    <source>
        <strain evidence="11">DAG 2021-001</strain>
        <tissue evidence="11">Whole body minus gut</tissue>
    </source>
</reference>
<comment type="similarity">
    <text evidence="7">Belongs to the class-V pyridoxal-phosphate-dependent aminotransferase family.</text>
</comment>
<feature type="domain" description="Aminotransferase class V" evidence="10">
    <location>
        <begin position="38"/>
        <end position="284"/>
    </location>
</feature>
<dbReference type="EC" id="2.6.1.44" evidence="7"/>
<keyword evidence="12" id="KW-1185">Reference proteome</keyword>
<dbReference type="HAMAP" id="MF_01376">
    <property type="entry name" value="PhnW_aminotrans_5"/>
    <property type="match status" value="1"/>
</dbReference>
<evidence type="ECO:0000256" key="3">
    <source>
        <dbReference type="ARBA" id="ARBA00022679"/>
    </source>
</evidence>
<protein>
    <recommendedName>
        <fullName evidence="7">Alanine--glyoxylate aminotransferase</fullName>
        <ecNumber evidence="7">2.6.1.44</ecNumber>
    </recommendedName>
</protein>
<dbReference type="PANTHER" id="PTHR42778:SF1">
    <property type="entry name" value="2-AMINOETHYLPHOSPHONATE--PYRUVATE TRANSAMINASE"/>
    <property type="match status" value="1"/>
</dbReference>
<evidence type="ECO:0000256" key="6">
    <source>
        <dbReference type="ARBA" id="ARBA00049460"/>
    </source>
</evidence>
<dbReference type="EMBL" id="JAZDUA010000335">
    <property type="protein sequence ID" value="KAK7794384.1"/>
    <property type="molecule type" value="Genomic_DNA"/>
</dbReference>
<comment type="caution">
    <text evidence="11">The sequence shown here is derived from an EMBL/GenBank/DDBJ whole genome shotgun (WGS) entry which is preliminary data.</text>
</comment>
<dbReference type="NCBIfam" id="TIGR02326">
    <property type="entry name" value="transamin_PhnW"/>
    <property type="match status" value="1"/>
</dbReference>
<dbReference type="Gene3D" id="3.90.1150.10">
    <property type="entry name" value="Aspartate Aminotransferase, domain 1"/>
    <property type="match status" value="1"/>
</dbReference>
<dbReference type="InterPro" id="IPR015424">
    <property type="entry name" value="PyrdxlP-dep_Trfase"/>
</dbReference>
<gene>
    <name evidence="11" type="ORF">R5R35_011666</name>
</gene>
<keyword evidence="4 7" id="KW-0663">Pyridoxal phosphate</keyword>
<dbReference type="GO" id="GO:0047304">
    <property type="term" value="F:2-aminoethylphosphonate-pyruvate transaminase activity"/>
    <property type="evidence" value="ECO:0007669"/>
    <property type="project" value="UniProtKB-EC"/>
</dbReference>
<evidence type="ECO:0000256" key="8">
    <source>
        <dbReference type="PIRSR" id="PIRSR000524-1"/>
    </source>
</evidence>
<evidence type="ECO:0000256" key="4">
    <source>
        <dbReference type="ARBA" id="ARBA00022898"/>
    </source>
</evidence>
<evidence type="ECO:0000256" key="1">
    <source>
        <dbReference type="ARBA" id="ARBA00001933"/>
    </source>
</evidence>
<evidence type="ECO:0000256" key="9">
    <source>
        <dbReference type="PIRSR" id="PIRSR000524-50"/>
    </source>
</evidence>
<dbReference type="Pfam" id="PF00266">
    <property type="entry name" value="Aminotran_5"/>
    <property type="match status" value="1"/>
</dbReference>
<evidence type="ECO:0000259" key="10">
    <source>
        <dbReference type="Pfam" id="PF00266"/>
    </source>
</evidence>
<dbReference type="PIRSF" id="PIRSF000524">
    <property type="entry name" value="SPT"/>
    <property type="match status" value="1"/>
</dbReference>
<dbReference type="NCBIfam" id="NF010006">
    <property type="entry name" value="PRK13479.1"/>
    <property type="match status" value="1"/>
</dbReference>
<proteinExistence type="inferred from homology"/>
<dbReference type="SUPFAM" id="SSF53383">
    <property type="entry name" value="PLP-dependent transferases"/>
    <property type="match status" value="1"/>
</dbReference>
<dbReference type="GO" id="GO:0008453">
    <property type="term" value="F:alanine-glyoxylate transaminase activity"/>
    <property type="evidence" value="ECO:0007669"/>
    <property type="project" value="UniProtKB-EC"/>
</dbReference>
<dbReference type="AlphaFoldDB" id="A0AAN9VDP8"/>
<keyword evidence="3" id="KW-0808">Transferase</keyword>
<dbReference type="EMBL" id="JAZDUA010000335">
    <property type="protein sequence ID" value="KAK7794385.1"/>
    <property type="molecule type" value="Genomic_DNA"/>
</dbReference>
<dbReference type="NCBIfam" id="TIGR03301">
    <property type="entry name" value="PhnW-AepZ"/>
    <property type="match status" value="1"/>
</dbReference>
<name>A0AAN9VDP8_9ORTH</name>
<comment type="cofactor">
    <cofactor evidence="1 7 9">
        <name>pyridoxal 5'-phosphate</name>
        <dbReference type="ChEBI" id="CHEBI:597326"/>
    </cofactor>
</comment>
<accession>A0AAN9VDP8</accession>
<feature type="binding site" evidence="8">
    <location>
        <position position="348"/>
    </location>
    <ligand>
        <name>substrate</name>
    </ligand>
</feature>
<evidence type="ECO:0000256" key="5">
    <source>
        <dbReference type="ARBA" id="ARBA00023317"/>
    </source>
</evidence>
<dbReference type="Proteomes" id="UP001378592">
    <property type="component" value="Unassembled WGS sequence"/>
</dbReference>
<dbReference type="InterPro" id="IPR015422">
    <property type="entry name" value="PyrdxlP-dep_Trfase_small"/>
</dbReference>
<evidence type="ECO:0000313" key="11">
    <source>
        <dbReference type="EMBL" id="KAK7794385.1"/>
    </source>
</evidence>
<organism evidence="11 12">
    <name type="scientific">Gryllus longicercus</name>
    <dbReference type="NCBI Taxonomy" id="2509291"/>
    <lineage>
        <taxon>Eukaryota</taxon>
        <taxon>Metazoa</taxon>
        <taxon>Ecdysozoa</taxon>
        <taxon>Arthropoda</taxon>
        <taxon>Hexapoda</taxon>
        <taxon>Insecta</taxon>
        <taxon>Pterygota</taxon>
        <taxon>Neoptera</taxon>
        <taxon>Polyneoptera</taxon>
        <taxon>Orthoptera</taxon>
        <taxon>Ensifera</taxon>
        <taxon>Gryllidea</taxon>
        <taxon>Grylloidea</taxon>
        <taxon>Gryllidae</taxon>
        <taxon>Gryllinae</taxon>
        <taxon>Gryllus</taxon>
    </lineage>
</organism>
<dbReference type="Gene3D" id="3.40.640.10">
    <property type="entry name" value="Type I PLP-dependent aspartate aminotransferase-like (Major domain)"/>
    <property type="match status" value="1"/>
</dbReference>
<keyword evidence="2" id="KW-0032">Aminotransferase</keyword>
<evidence type="ECO:0000256" key="2">
    <source>
        <dbReference type="ARBA" id="ARBA00022576"/>
    </source>
</evidence>
<keyword evidence="5" id="KW-0670">Pyruvate</keyword>
<feature type="modified residue" description="N6-(pyridoxal phosphate)lysine" evidence="9">
    <location>
        <position position="203"/>
    </location>
</feature>
<dbReference type="InterPro" id="IPR024169">
    <property type="entry name" value="SP_NH2Trfase/AEP_transaminase"/>
</dbReference>
<evidence type="ECO:0000256" key="7">
    <source>
        <dbReference type="PIRNR" id="PIRNR000524"/>
    </source>
</evidence>
<comment type="catalytic activity">
    <reaction evidence="6">
        <text>(2-aminoethyl)phosphonate + pyruvate = phosphonoacetaldehyde + L-alanine</text>
        <dbReference type="Rhea" id="RHEA:17021"/>
        <dbReference type="ChEBI" id="CHEBI:15361"/>
        <dbReference type="ChEBI" id="CHEBI:57418"/>
        <dbReference type="ChEBI" id="CHEBI:57972"/>
        <dbReference type="ChEBI" id="CHEBI:58383"/>
        <dbReference type="EC" id="2.6.1.37"/>
    </reaction>
</comment>
<dbReference type="PANTHER" id="PTHR42778">
    <property type="entry name" value="2-AMINOETHYLPHOSPHONATE--PYRUVATE TRANSAMINASE"/>
    <property type="match status" value="1"/>
</dbReference>
<evidence type="ECO:0000313" key="12">
    <source>
        <dbReference type="Proteomes" id="UP001378592"/>
    </source>
</evidence>